<feature type="modified residue" description="4-aspartylphosphate" evidence="6">
    <location>
        <position position="51"/>
    </location>
</feature>
<dbReference type="PANTHER" id="PTHR48111:SF22">
    <property type="entry name" value="REGULATOR OF RPOS"/>
    <property type="match status" value="1"/>
</dbReference>
<keyword evidence="1 6" id="KW-0597">Phosphoprotein</keyword>
<protein>
    <submittedName>
        <fullName evidence="10">Response regulator transcription factor</fullName>
    </submittedName>
</protein>
<dbReference type="GO" id="GO:0000156">
    <property type="term" value="F:phosphorelay response regulator activity"/>
    <property type="evidence" value="ECO:0007669"/>
    <property type="project" value="TreeGrafter"/>
</dbReference>
<dbReference type="InterPro" id="IPR011006">
    <property type="entry name" value="CheY-like_superfamily"/>
</dbReference>
<dbReference type="KEGG" id="talb:FTW19_15960"/>
<evidence type="ECO:0000256" key="7">
    <source>
        <dbReference type="PROSITE-ProRule" id="PRU01091"/>
    </source>
</evidence>
<keyword evidence="4 7" id="KW-0238">DNA-binding</keyword>
<evidence type="ECO:0000256" key="1">
    <source>
        <dbReference type="ARBA" id="ARBA00022553"/>
    </source>
</evidence>
<dbReference type="Gene3D" id="3.40.50.2300">
    <property type="match status" value="1"/>
</dbReference>
<evidence type="ECO:0000256" key="3">
    <source>
        <dbReference type="ARBA" id="ARBA00023015"/>
    </source>
</evidence>
<proteinExistence type="predicted"/>
<keyword evidence="5" id="KW-0804">Transcription</keyword>
<feature type="domain" description="Response regulatory" evidence="8">
    <location>
        <begin position="2"/>
        <end position="116"/>
    </location>
</feature>
<dbReference type="OrthoDB" id="116118at2"/>
<dbReference type="Pfam" id="PF00072">
    <property type="entry name" value="Response_reg"/>
    <property type="match status" value="1"/>
</dbReference>
<dbReference type="SUPFAM" id="SSF52172">
    <property type="entry name" value="CheY-like"/>
    <property type="match status" value="1"/>
</dbReference>
<evidence type="ECO:0000256" key="5">
    <source>
        <dbReference type="ARBA" id="ARBA00023163"/>
    </source>
</evidence>
<dbReference type="InterPro" id="IPR001867">
    <property type="entry name" value="OmpR/PhoB-type_DNA-bd"/>
</dbReference>
<organism evidence="10 11">
    <name type="scientific">Terriglobus albidus</name>
    <dbReference type="NCBI Taxonomy" id="1592106"/>
    <lineage>
        <taxon>Bacteria</taxon>
        <taxon>Pseudomonadati</taxon>
        <taxon>Acidobacteriota</taxon>
        <taxon>Terriglobia</taxon>
        <taxon>Terriglobales</taxon>
        <taxon>Acidobacteriaceae</taxon>
        <taxon>Terriglobus</taxon>
    </lineage>
</organism>
<dbReference type="GO" id="GO:0006355">
    <property type="term" value="P:regulation of DNA-templated transcription"/>
    <property type="evidence" value="ECO:0007669"/>
    <property type="project" value="InterPro"/>
</dbReference>
<name>A0A5B9EH19_9BACT</name>
<dbReference type="InterPro" id="IPR036388">
    <property type="entry name" value="WH-like_DNA-bd_sf"/>
</dbReference>
<dbReference type="PROSITE" id="PS50110">
    <property type="entry name" value="RESPONSE_REGULATORY"/>
    <property type="match status" value="1"/>
</dbReference>
<dbReference type="AlphaFoldDB" id="A0A5B9EH19"/>
<dbReference type="Gene3D" id="1.10.10.10">
    <property type="entry name" value="Winged helix-like DNA-binding domain superfamily/Winged helix DNA-binding domain"/>
    <property type="match status" value="1"/>
</dbReference>
<evidence type="ECO:0000313" key="11">
    <source>
        <dbReference type="Proteomes" id="UP000321820"/>
    </source>
</evidence>
<keyword evidence="2" id="KW-0902">Two-component regulatory system</keyword>
<feature type="DNA-binding region" description="OmpR/PhoB-type" evidence="7">
    <location>
        <begin position="124"/>
        <end position="225"/>
    </location>
</feature>
<keyword evidence="3" id="KW-0805">Transcription regulation</keyword>
<feature type="domain" description="OmpR/PhoB-type" evidence="9">
    <location>
        <begin position="124"/>
        <end position="225"/>
    </location>
</feature>
<evidence type="ECO:0000256" key="4">
    <source>
        <dbReference type="ARBA" id="ARBA00023125"/>
    </source>
</evidence>
<dbReference type="Gene3D" id="6.10.250.690">
    <property type="match status" value="1"/>
</dbReference>
<dbReference type="GO" id="GO:0000976">
    <property type="term" value="F:transcription cis-regulatory region binding"/>
    <property type="evidence" value="ECO:0007669"/>
    <property type="project" value="TreeGrafter"/>
</dbReference>
<dbReference type="GO" id="GO:0005829">
    <property type="term" value="C:cytosol"/>
    <property type="evidence" value="ECO:0007669"/>
    <property type="project" value="TreeGrafter"/>
</dbReference>
<reference evidence="10 11" key="1">
    <citation type="submission" date="2019-08" db="EMBL/GenBank/DDBJ databases">
        <title>Complete genome sequence of Terriglobus albidus strain ORNL.</title>
        <authorList>
            <person name="Podar M."/>
        </authorList>
    </citation>
    <scope>NUCLEOTIDE SEQUENCE [LARGE SCALE GENOMIC DNA]</scope>
    <source>
        <strain evidence="10 11">ORNL</strain>
    </source>
</reference>
<dbReference type="SMART" id="SM00448">
    <property type="entry name" value="REC"/>
    <property type="match status" value="1"/>
</dbReference>
<evidence type="ECO:0000259" key="9">
    <source>
        <dbReference type="PROSITE" id="PS51755"/>
    </source>
</evidence>
<dbReference type="Proteomes" id="UP000321820">
    <property type="component" value="Chromosome"/>
</dbReference>
<evidence type="ECO:0000256" key="6">
    <source>
        <dbReference type="PROSITE-ProRule" id="PRU00169"/>
    </source>
</evidence>
<dbReference type="Pfam" id="PF00486">
    <property type="entry name" value="Trans_reg_C"/>
    <property type="match status" value="1"/>
</dbReference>
<dbReference type="SMART" id="SM00862">
    <property type="entry name" value="Trans_reg_C"/>
    <property type="match status" value="1"/>
</dbReference>
<gene>
    <name evidence="10" type="ORF">FTW19_15960</name>
</gene>
<dbReference type="CDD" id="cd00383">
    <property type="entry name" value="trans_reg_C"/>
    <property type="match status" value="1"/>
</dbReference>
<dbReference type="PANTHER" id="PTHR48111">
    <property type="entry name" value="REGULATOR OF RPOS"/>
    <property type="match status" value="1"/>
</dbReference>
<dbReference type="PROSITE" id="PS51755">
    <property type="entry name" value="OMPR_PHOB"/>
    <property type="match status" value="1"/>
</dbReference>
<dbReference type="InterPro" id="IPR001789">
    <property type="entry name" value="Sig_transdc_resp-reg_receiver"/>
</dbReference>
<sequence>MGILLVEDDKALGMLLKRGLEKEGHQVEWLQDGEAALHHAMEENPELVVLDLSLPKMDGAQLLEEVHRRMPHTSVLVLTGRTQVEERVRCLDLGADDYLLKPFSFHELTARCRAVMRRKKHVPDQLLKYGVLEVNRMLRQVRVADVEVELTSKEYALLEYLLLHKGKAVSRAQLLKGVWRTTSHTGTNVVDVYINYLRRKLTVQGVSDGAALIETVRGEGYRLRNMSFLGGLPEKSGSQSVAAGSTTRILRHA</sequence>
<evidence type="ECO:0000256" key="2">
    <source>
        <dbReference type="ARBA" id="ARBA00023012"/>
    </source>
</evidence>
<evidence type="ECO:0000313" key="10">
    <source>
        <dbReference type="EMBL" id="QEE29356.1"/>
    </source>
</evidence>
<dbReference type="EMBL" id="CP042806">
    <property type="protein sequence ID" value="QEE29356.1"/>
    <property type="molecule type" value="Genomic_DNA"/>
</dbReference>
<dbReference type="CDD" id="cd17624">
    <property type="entry name" value="REC_OmpR_PmrA-like"/>
    <property type="match status" value="1"/>
</dbReference>
<keyword evidence="11" id="KW-1185">Reference proteome</keyword>
<dbReference type="RefSeq" id="WP_147648549.1">
    <property type="nucleotide sequence ID" value="NZ_CP042806.1"/>
</dbReference>
<evidence type="ECO:0000259" key="8">
    <source>
        <dbReference type="PROSITE" id="PS50110"/>
    </source>
</evidence>
<dbReference type="InterPro" id="IPR039420">
    <property type="entry name" value="WalR-like"/>
</dbReference>
<dbReference type="GO" id="GO:0032993">
    <property type="term" value="C:protein-DNA complex"/>
    <property type="evidence" value="ECO:0007669"/>
    <property type="project" value="TreeGrafter"/>
</dbReference>
<accession>A0A5B9EH19</accession>